<reference evidence="4" key="1">
    <citation type="submission" date="2021-10" db="EMBL/GenBank/DDBJ databases">
        <title>Tropical sea cucumber genome reveals ecological adaptation and Cuvierian tubules defense mechanism.</title>
        <authorList>
            <person name="Chen T."/>
        </authorList>
    </citation>
    <scope>NUCLEOTIDE SEQUENCE</scope>
    <source>
        <strain evidence="4">Nanhai2018</strain>
        <tissue evidence="4">Muscle</tissue>
    </source>
</reference>
<dbReference type="PANTHER" id="PTHR10605:SF72">
    <property type="entry name" value="HEPARAN SULFATE 3-O SULFOTRANSFERASE-B, ISOFORM A"/>
    <property type="match status" value="1"/>
</dbReference>
<feature type="binding site" evidence="2">
    <location>
        <position position="199"/>
    </location>
    <ligand>
        <name>3'-phosphoadenylyl sulfate</name>
        <dbReference type="ChEBI" id="CHEBI:58339"/>
    </ligand>
</feature>
<keyword evidence="3" id="KW-1015">Disulfide bond</keyword>
<dbReference type="EMBL" id="JAIZAY010000021">
    <property type="protein sequence ID" value="KAJ8021837.1"/>
    <property type="molecule type" value="Genomic_DNA"/>
</dbReference>
<dbReference type="Proteomes" id="UP001152320">
    <property type="component" value="Chromosome 21"/>
</dbReference>
<gene>
    <name evidence="4" type="ORF">HOLleu_39145</name>
</gene>
<keyword evidence="5" id="KW-1185">Reference proteome</keyword>
<proteinExistence type="predicted"/>
<dbReference type="GO" id="GO:0008467">
    <property type="term" value="F:[heparan sulfate]-glucosamine 3-sulfotransferase activity"/>
    <property type="evidence" value="ECO:0007669"/>
    <property type="project" value="TreeGrafter"/>
</dbReference>
<sequence>MKSSVMALIKISSFSMCKVCEVTFLVILCLWFITSFMEEAVYGGDEDETGFSSRLFQSNHKNDKKRNFTCYNDDDPFSRKLFPDKILKDRGCEQRLPSVLVSGVKYCTTDLLTSILRHHPYLVFPKTRDVSYFSDFYDMGIKWYRRQMGFSIREQMNVDSSSSYFTHNLAPERISRELLDEVKVIVLFCDPVVRALRESKDIKVSQEELLKDMVVELEDGQTTEDHDIWGWSTSDLGGSSSNPVVINGLYINFLPTWYKYLPEQNFFMLGEERLFNNTEEVLVRIEKFLKLPSFYESKIFRDPFLDVICLRTYDFNPFCFSQKKSEKAVAVAKTATEVQELQKFYEPYNQKLQKLFLVPVL</sequence>
<comment type="caution">
    <text evidence="4">The sequence shown here is derived from an EMBL/GenBank/DDBJ whole genome shotgun (WGS) entry which is preliminary data.</text>
</comment>
<evidence type="ECO:0000256" key="3">
    <source>
        <dbReference type="PIRSR" id="PIRSR637359-3"/>
    </source>
</evidence>
<evidence type="ECO:0000313" key="5">
    <source>
        <dbReference type="Proteomes" id="UP001152320"/>
    </source>
</evidence>
<evidence type="ECO:0000256" key="2">
    <source>
        <dbReference type="PIRSR" id="PIRSR637359-2"/>
    </source>
</evidence>
<dbReference type="InterPro" id="IPR027417">
    <property type="entry name" value="P-loop_NTPase"/>
</dbReference>
<name>A0A9Q0YKG4_HOLLE</name>
<dbReference type="PANTHER" id="PTHR10605">
    <property type="entry name" value="HEPARAN SULFATE SULFOTRANSFERASE"/>
    <property type="match status" value="1"/>
</dbReference>
<dbReference type="InterPro" id="IPR037359">
    <property type="entry name" value="NST/OST"/>
</dbReference>
<feature type="disulfide bond" evidence="3">
    <location>
        <begin position="309"/>
        <end position="319"/>
    </location>
</feature>
<accession>A0A9Q0YKG4</accession>
<dbReference type="SUPFAM" id="SSF52540">
    <property type="entry name" value="P-loop containing nucleoside triphosphate hydrolases"/>
    <property type="match status" value="1"/>
</dbReference>
<protein>
    <submittedName>
        <fullName evidence="4">Heparan sulfate glucosamine 3-O-sulfotransferase 6</fullName>
    </submittedName>
</protein>
<dbReference type="Gene3D" id="3.40.50.300">
    <property type="entry name" value="P-loop containing nucleotide triphosphate hydrolases"/>
    <property type="match status" value="1"/>
</dbReference>
<keyword evidence="1" id="KW-0808">Transferase</keyword>
<organism evidence="4 5">
    <name type="scientific">Holothuria leucospilota</name>
    <name type="common">Black long sea cucumber</name>
    <name type="synonym">Mertensiothuria leucospilota</name>
    <dbReference type="NCBI Taxonomy" id="206669"/>
    <lineage>
        <taxon>Eukaryota</taxon>
        <taxon>Metazoa</taxon>
        <taxon>Echinodermata</taxon>
        <taxon>Eleutherozoa</taxon>
        <taxon>Echinozoa</taxon>
        <taxon>Holothuroidea</taxon>
        <taxon>Aspidochirotacea</taxon>
        <taxon>Aspidochirotida</taxon>
        <taxon>Holothuriidae</taxon>
        <taxon>Holothuria</taxon>
    </lineage>
</organism>
<dbReference type="AlphaFoldDB" id="A0A9Q0YKG4"/>
<evidence type="ECO:0000256" key="1">
    <source>
        <dbReference type="ARBA" id="ARBA00022679"/>
    </source>
</evidence>
<evidence type="ECO:0000313" key="4">
    <source>
        <dbReference type="EMBL" id="KAJ8021837.1"/>
    </source>
</evidence>